<dbReference type="PANTHER" id="PTHR16100:SF3">
    <property type="match status" value="1"/>
</dbReference>
<keyword evidence="2 5" id="KW-0812">Transmembrane</keyword>
<dbReference type="PANTHER" id="PTHR16100">
    <property type="entry name" value="PHOSPHOINOSITIDE-INTERACTING PROTEIN FAMILY MEMBER"/>
    <property type="match status" value="1"/>
</dbReference>
<evidence type="ECO:0000313" key="7">
    <source>
        <dbReference type="Proteomes" id="UP000472272"/>
    </source>
</evidence>
<accession>A0A670JLH4</accession>
<dbReference type="GeneTree" id="ENSGT01030000234862"/>
<evidence type="ECO:0000256" key="2">
    <source>
        <dbReference type="ARBA" id="ARBA00022692"/>
    </source>
</evidence>
<reference evidence="6" key="3">
    <citation type="submission" date="2025-09" db="UniProtKB">
        <authorList>
            <consortium name="Ensembl"/>
        </authorList>
    </citation>
    <scope>IDENTIFICATION</scope>
</reference>
<evidence type="ECO:0000256" key="1">
    <source>
        <dbReference type="ARBA" id="ARBA00004141"/>
    </source>
</evidence>
<reference evidence="6" key="2">
    <citation type="submission" date="2025-08" db="UniProtKB">
        <authorList>
            <consortium name="Ensembl"/>
        </authorList>
    </citation>
    <scope>IDENTIFICATION</scope>
</reference>
<evidence type="ECO:0000313" key="6">
    <source>
        <dbReference type="Ensembl" id="ENSPMRP00000025843.1"/>
    </source>
</evidence>
<dbReference type="Proteomes" id="UP000472272">
    <property type="component" value="Chromosome 14"/>
</dbReference>
<protein>
    <submittedName>
        <fullName evidence="6">Uncharacterized protein</fullName>
    </submittedName>
</protein>
<reference evidence="6 7" key="1">
    <citation type="journal article" date="2019" name="Proc. Natl. Acad. Sci. U.S.A.">
        <title>Regulatory changes in pterin and carotenoid genes underlie balanced color polymorphisms in the wall lizard.</title>
        <authorList>
            <person name="Andrade P."/>
            <person name="Pinho C."/>
            <person name="Perez I de Lanuza G."/>
            <person name="Afonso S."/>
            <person name="Brejcha J."/>
            <person name="Rubin C.J."/>
            <person name="Wallerman O."/>
            <person name="Pereira P."/>
            <person name="Sabatino S.J."/>
            <person name="Bellati A."/>
            <person name="Pellitteri-Rosa D."/>
            <person name="Bosakova Z."/>
            <person name="Bunikis I."/>
            <person name="Carretero M.A."/>
            <person name="Feiner N."/>
            <person name="Marsik P."/>
            <person name="Pauperio F."/>
            <person name="Salvi D."/>
            <person name="Soler L."/>
            <person name="While G.M."/>
            <person name="Uller T."/>
            <person name="Font E."/>
            <person name="Andersson L."/>
            <person name="Carneiro M."/>
        </authorList>
    </citation>
    <scope>NUCLEOTIDE SEQUENCE</scope>
</reference>
<dbReference type="InterPro" id="IPR028068">
    <property type="entry name" value="PIRT"/>
</dbReference>
<feature type="transmembrane region" description="Helical" evidence="5">
    <location>
        <begin position="50"/>
        <end position="69"/>
    </location>
</feature>
<sequence length="126" mass="13683">HEIFPFAEVPIPTHEGLPSLVDASNFPSGTRNEAVIIGEQSNWVYYNKPLTLIAIGLLVFLSGIGLSALHLVHTVDVPSALGPVCLSIGLMFFVTGMVWLPIIKHALRHDGLLTGSPTDFSIMYFL</sequence>
<evidence type="ECO:0000256" key="4">
    <source>
        <dbReference type="ARBA" id="ARBA00023136"/>
    </source>
</evidence>
<evidence type="ECO:0000256" key="5">
    <source>
        <dbReference type="SAM" id="Phobius"/>
    </source>
</evidence>
<keyword evidence="4 5" id="KW-0472">Membrane</keyword>
<proteinExistence type="predicted"/>
<keyword evidence="3 5" id="KW-1133">Transmembrane helix</keyword>
<name>A0A670JLH4_PODMU</name>
<comment type="subcellular location">
    <subcellularLocation>
        <location evidence="1">Membrane</location>
        <topology evidence="1">Multi-pass membrane protein</topology>
    </subcellularLocation>
</comment>
<dbReference type="Pfam" id="PF15099">
    <property type="entry name" value="PIRT"/>
    <property type="match status" value="1"/>
</dbReference>
<keyword evidence="7" id="KW-1185">Reference proteome</keyword>
<feature type="transmembrane region" description="Helical" evidence="5">
    <location>
        <begin position="81"/>
        <end position="103"/>
    </location>
</feature>
<dbReference type="GO" id="GO:0005886">
    <property type="term" value="C:plasma membrane"/>
    <property type="evidence" value="ECO:0007669"/>
    <property type="project" value="TreeGrafter"/>
</dbReference>
<organism evidence="6 7">
    <name type="scientific">Podarcis muralis</name>
    <name type="common">Wall lizard</name>
    <name type="synonym">Lacerta muralis</name>
    <dbReference type="NCBI Taxonomy" id="64176"/>
    <lineage>
        <taxon>Eukaryota</taxon>
        <taxon>Metazoa</taxon>
        <taxon>Chordata</taxon>
        <taxon>Craniata</taxon>
        <taxon>Vertebrata</taxon>
        <taxon>Euteleostomi</taxon>
        <taxon>Lepidosauria</taxon>
        <taxon>Squamata</taxon>
        <taxon>Bifurcata</taxon>
        <taxon>Unidentata</taxon>
        <taxon>Episquamata</taxon>
        <taxon>Laterata</taxon>
        <taxon>Lacertibaenia</taxon>
        <taxon>Lacertidae</taxon>
        <taxon>Podarcis</taxon>
    </lineage>
</organism>
<dbReference type="Ensembl" id="ENSPMRT00000027426.1">
    <property type="protein sequence ID" value="ENSPMRP00000025843.1"/>
    <property type="gene ID" value="ENSPMRG00000016726.1"/>
</dbReference>
<dbReference type="AlphaFoldDB" id="A0A670JLH4"/>
<evidence type="ECO:0000256" key="3">
    <source>
        <dbReference type="ARBA" id="ARBA00022989"/>
    </source>
</evidence>